<gene>
    <name evidence="2" type="ORF">LITE_LOCUS38775</name>
</gene>
<accession>A0AAV0PJP8</accession>
<dbReference type="EMBL" id="CAMGYJ010000009">
    <property type="protein sequence ID" value="CAI0471020.1"/>
    <property type="molecule type" value="Genomic_DNA"/>
</dbReference>
<dbReference type="Proteomes" id="UP001154282">
    <property type="component" value="Unassembled WGS sequence"/>
</dbReference>
<sequence length="117" mass="12076">NKNPNSSLSPSSISLFPSSLSPDGTIAGLHHRCRLSPPNTASAVVHSPPPSIAATSLTPSRALHRRRNPPAPSTPCRCQLSIATVVPPLLTSSGVARAIRIQGSCRRKSVGRSGVAA</sequence>
<keyword evidence="3" id="KW-1185">Reference proteome</keyword>
<feature type="region of interest" description="Disordered" evidence="1">
    <location>
        <begin position="29"/>
        <end position="75"/>
    </location>
</feature>
<protein>
    <submittedName>
        <fullName evidence="2">Uncharacterized protein</fullName>
    </submittedName>
</protein>
<dbReference type="AlphaFoldDB" id="A0AAV0PJP8"/>
<evidence type="ECO:0000256" key="1">
    <source>
        <dbReference type="SAM" id="MobiDB-lite"/>
    </source>
</evidence>
<name>A0AAV0PJP8_9ROSI</name>
<evidence type="ECO:0000313" key="3">
    <source>
        <dbReference type="Proteomes" id="UP001154282"/>
    </source>
</evidence>
<evidence type="ECO:0000313" key="2">
    <source>
        <dbReference type="EMBL" id="CAI0471020.1"/>
    </source>
</evidence>
<feature type="non-terminal residue" evidence="2">
    <location>
        <position position="1"/>
    </location>
</feature>
<proteinExistence type="predicted"/>
<comment type="caution">
    <text evidence="2">The sequence shown here is derived from an EMBL/GenBank/DDBJ whole genome shotgun (WGS) entry which is preliminary data.</text>
</comment>
<reference evidence="2" key="1">
    <citation type="submission" date="2022-08" db="EMBL/GenBank/DDBJ databases">
        <authorList>
            <person name="Gutierrez-Valencia J."/>
        </authorList>
    </citation>
    <scope>NUCLEOTIDE SEQUENCE</scope>
</reference>
<organism evidence="2 3">
    <name type="scientific">Linum tenue</name>
    <dbReference type="NCBI Taxonomy" id="586396"/>
    <lineage>
        <taxon>Eukaryota</taxon>
        <taxon>Viridiplantae</taxon>
        <taxon>Streptophyta</taxon>
        <taxon>Embryophyta</taxon>
        <taxon>Tracheophyta</taxon>
        <taxon>Spermatophyta</taxon>
        <taxon>Magnoliopsida</taxon>
        <taxon>eudicotyledons</taxon>
        <taxon>Gunneridae</taxon>
        <taxon>Pentapetalae</taxon>
        <taxon>rosids</taxon>
        <taxon>fabids</taxon>
        <taxon>Malpighiales</taxon>
        <taxon>Linaceae</taxon>
        <taxon>Linum</taxon>
    </lineage>
</organism>